<dbReference type="Pfam" id="PF13692">
    <property type="entry name" value="Glyco_trans_1_4"/>
    <property type="match status" value="1"/>
</dbReference>
<evidence type="ECO:0000256" key="1">
    <source>
        <dbReference type="ARBA" id="ARBA00022679"/>
    </source>
</evidence>
<dbReference type="Pfam" id="PF13439">
    <property type="entry name" value="Glyco_transf_4"/>
    <property type="match status" value="1"/>
</dbReference>
<proteinExistence type="predicted"/>
<dbReference type="GO" id="GO:0009103">
    <property type="term" value="P:lipopolysaccharide biosynthetic process"/>
    <property type="evidence" value="ECO:0007669"/>
    <property type="project" value="TreeGrafter"/>
</dbReference>
<dbReference type="Proteomes" id="UP000862426">
    <property type="component" value="Unassembled WGS sequence"/>
</dbReference>
<sequence length="369" mass="41696">MKIMVWHLGRKGAGPKYNFEMAMALQNEGHEVHACISEQAENYQDYIKNGIKVVSFNTYNGSISALLSILRLPFIIKVFTAYIHSHNIKNIYCTMPHIWNCFISSRFAETKINYLLTIHDATQHQGEENVILNWLMNRDRRNADGIVVLTEHVKELLKNENKPIYVIPHPAFSFGDGKVTPKKINNKTIKLIFFGRIHPYKGLDILIDAYQSLCKKNDRFSLSIYGAGDMTPYNKEIITLPRVNVHNRWIQDSEIDLIMKNHDICVIPYRDASQSGVIPTALACGLPVVATPVAGLKEQIENGKTGLFADNITSKALLEAIENLANNQSLYEYISSNAILYAKNEMGWDRAAKSSIKAFEELASRPSHG</sequence>
<dbReference type="Gene3D" id="3.40.50.2000">
    <property type="entry name" value="Glycogen Phosphorylase B"/>
    <property type="match status" value="2"/>
</dbReference>
<comment type="caution">
    <text evidence="3">The sequence shown here is derived from an EMBL/GenBank/DDBJ whole genome shotgun (WGS) entry which is preliminary data.</text>
</comment>
<dbReference type="InterPro" id="IPR028098">
    <property type="entry name" value="Glyco_trans_4-like_N"/>
</dbReference>
<feature type="domain" description="Glycosyltransferase subfamily 4-like N-terminal" evidence="2">
    <location>
        <begin position="17"/>
        <end position="169"/>
    </location>
</feature>
<dbReference type="GO" id="GO:0016757">
    <property type="term" value="F:glycosyltransferase activity"/>
    <property type="evidence" value="ECO:0007669"/>
    <property type="project" value="TreeGrafter"/>
</dbReference>
<dbReference type="CDD" id="cd03801">
    <property type="entry name" value="GT4_PimA-like"/>
    <property type="match status" value="1"/>
</dbReference>
<evidence type="ECO:0000259" key="2">
    <source>
        <dbReference type="Pfam" id="PF13439"/>
    </source>
</evidence>
<accession>A0A9C7QLD1</accession>
<reference evidence="3" key="2">
    <citation type="submission" date="2022-05" db="EMBL/GenBank/DDBJ databases">
        <authorList>
            <consortium name="NCBI Pathogen Detection Project"/>
        </authorList>
    </citation>
    <scope>NUCLEOTIDE SEQUENCE</scope>
    <source>
        <strain evidence="3">CAV1698</strain>
    </source>
</reference>
<reference evidence="3" key="1">
    <citation type="journal article" date="2018" name="Genome Biol.">
        <title>SKESA: strategic k-mer extension for scrupulous assemblies.</title>
        <authorList>
            <person name="Souvorov A."/>
            <person name="Agarwala R."/>
            <person name="Lipman D.J."/>
        </authorList>
    </citation>
    <scope>NUCLEOTIDE SEQUENCE</scope>
    <source>
        <strain evidence="3">CAV1698</strain>
    </source>
</reference>
<name>A0A9C7QLD1_CITAM</name>
<dbReference type="SUPFAM" id="SSF53756">
    <property type="entry name" value="UDP-Glycosyltransferase/glycogen phosphorylase"/>
    <property type="match status" value="1"/>
</dbReference>
<dbReference type="EMBL" id="DACYAJ020000015">
    <property type="protein sequence ID" value="HCD1256109.1"/>
    <property type="molecule type" value="Genomic_DNA"/>
</dbReference>
<keyword evidence="1" id="KW-0808">Transferase</keyword>
<protein>
    <submittedName>
        <fullName evidence="3">Glycosyltransferase family 4 protein</fullName>
    </submittedName>
</protein>
<dbReference type="PANTHER" id="PTHR46401">
    <property type="entry name" value="GLYCOSYLTRANSFERASE WBBK-RELATED"/>
    <property type="match status" value="1"/>
</dbReference>
<dbReference type="AlphaFoldDB" id="A0A9C7QLD1"/>
<evidence type="ECO:0000313" key="3">
    <source>
        <dbReference type="EMBL" id="HCD1256109.1"/>
    </source>
</evidence>
<gene>
    <name evidence="3" type="ORF">JD854_RS13770</name>
</gene>
<dbReference type="PANTHER" id="PTHR46401:SF2">
    <property type="entry name" value="GLYCOSYLTRANSFERASE WBBK-RELATED"/>
    <property type="match status" value="1"/>
</dbReference>
<organism evidence="3 4">
    <name type="scientific">Citrobacter amalonaticus</name>
    <dbReference type="NCBI Taxonomy" id="35703"/>
    <lineage>
        <taxon>Bacteria</taxon>
        <taxon>Pseudomonadati</taxon>
        <taxon>Pseudomonadota</taxon>
        <taxon>Gammaproteobacteria</taxon>
        <taxon>Enterobacterales</taxon>
        <taxon>Enterobacteriaceae</taxon>
        <taxon>Citrobacter</taxon>
    </lineage>
</organism>
<evidence type="ECO:0000313" key="4">
    <source>
        <dbReference type="Proteomes" id="UP000862426"/>
    </source>
</evidence>